<dbReference type="InterPro" id="IPR038673">
    <property type="entry name" value="OprB_sf"/>
</dbReference>
<dbReference type="Gene3D" id="2.40.160.180">
    <property type="entry name" value="Carbohydrate-selective porin OprB"/>
    <property type="match status" value="1"/>
</dbReference>
<reference evidence="4 5" key="1">
    <citation type="submission" date="2019-08" db="EMBL/GenBank/DDBJ databases">
        <title>Bradyrhizobium hipponensis sp. nov., a rhizobium isolated from a Lupinus angustifolius root nodule in Tunisia.</title>
        <authorList>
            <person name="Off K."/>
            <person name="Rejili M."/>
            <person name="Mars M."/>
            <person name="Brachmann A."/>
            <person name="Marin M."/>
        </authorList>
    </citation>
    <scope>NUCLEOTIDE SEQUENCE [LARGE SCALE GENOMIC DNA]</scope>
    <source>
        <strain evidence="4 5">CTAW71</strain>
    </source>
</reference>
<dbReference type="PANTHER" id="PTHR37944:SF1">
    <property type="entry name" value="PORIN B"/>
    <property type="match status" value="1"/>
</dbReference>
<dbReference type="AlphaFoldDB" id="A0A5D3KHP5"/>
<comment type="caution">
    <text evidence="4">The sequence shown here is derived from an EMBL/GenBank/DDBJ whole genome shotgun (WGS) entry which is preliminary data.</text>
</comment>
<feature type="region of interest" description="Disordered" evidence="3">
    <location>
        <begin position="1"/>
        <end position="30"/>
    </location>
</feature>
<proteinExistence type="inferred from homology"/>
<evidence type="ECO:0000313" key="4">
    <source>
        <dbReference type="EMBL" id="TYL90645.1"/>
    </source>
</evidence>
<dbReference type="Proteomes" id="UP000324758">
    <property type="component" value="Unassembled WGS sequence"/>
</dbReference>
<gene>
    <name evidence="4" type="ORF">FXB40_31615</name>
</gene>
<dbReference type="GO" id="GO:0015288">
    <property type="term" value="F:porin activity"/>
    <property type="evidence" value="ECO:0007669"/>
    <property type="project" value="InterPro"/>
</dbReference>
<dbReference type="OrthoDB" id="177316at2"/>
<keyword evidence="5" id="KW-1185">Reference proteome</keyword>
<evidence type="ECO:0000313" key="5">
    <source>
        <dbReference type="Proteomes" id="UP000324758"/>
    </source>
</evidence>
<feature type="compositionally biased region" description="Basic residues" evidence="3">
    <location>
        <begin position="1"/>
        <end position="18"/>
    </location>
</feature>
<dbReference type="GO" id="GO:0016020">
    <property type="term" value="C:membrane"/>
    <property type="evidence" value="ECO:0007669"/>
    <property type="project" value="InterPro"/>
</dbReference>
<sequence>MQRRRLSRASCRRSRIVSRRSDLRGGASDAFRRGRSEDTMMKTGLVALGICCFLALGRTASADAGLGNLGHLAAEPRATEVKRAVAPRKRKTVPATMQRRDRSIDPGQPVPTKYVSLADVAPGLLPYFNNGPVFGIPGTVTGDIWHRTQLTGDWGGVRTDWARHGVFIDVYSTSYYQNVTSGGLQTGGAFVQNTQASINIDTGRAGLWSGGLLHLTLHSRFGDTPANTFTAGAAVPQYTGLAFPDPLRANDVLPAQFFLTQSLTKEVSVLLGKIAVVYLPDQTLFGDSYKYYFANFNFNKSPVALNFYNAVSWAALGAWSPSPQLTVFGGVLDPNSKADNFADHAFDTVNLYISSILSYTVGGLPGQFSPAFNWSNKPKLNLESPFGPLTTLAATSQAVGALIGGSPTDGLPANFKDNSWAAIANVSQYLYVMDDATTVAEKLRSGQPLRGIGIFGRVGYAPPATNSVTSYASVALVAHGLFNGREYDSFGAGFYYNWISNNLKRDIAQLTLENASASDESGIEVFYNFAVTPAVRLIPSYQHIWHPLAAQIAKSQDRTDLFLTRLTVAW</sequence>
<evidence type="ECO:0000256" key="3">
    <source>
        <dbReference type="SAM" id="MobiDB-lite"/>
    </source>
</evidence>
<dbReference type="PANTHER" id="PTHR37944">
    <property type="entry name" value="PORIN B"/>
    <property type="match status" value="1"/>
</dbReference>
<organism evidence="4 5">
    <name type="scientific">Bradyrhizobium rifense</name>
    <dbReference type="NCBI Taxonomy" id="515499"/>
    <lineage>
        <taxon>Bacteria</taxon>
        <taxon>Pseudomonadati</taxon>
        <taxon>Pseudomonadota</taxon>
        <taxon>Alphaproteobacteria</taxon>
        <taxon>Hyphomicrobiales</taxon>
        <taxon>Nitrobacteraceae</taxon>
        <taxon>Bradyrhizobium</taxon>
    </lineage>
</organism>
<comment type="similarity">
    <text evidence="1 2">Belongs to the OprB family.</text>
</comment>
<dbReference type="Pfam" id="PF04966">
    <property type="entry name" value="OprB"/>
    <property type="match status" value="1"/>
</dbReference>
<feature type="region of interest" description="Disordered" evidence="3">
    <location>
        <begin position="86"/>
        <end position="108"/>
    </location>
</feature>
<accession>A0A5D3KHP5</accession>
<dbReference type="GO" id="GO:0008643">
    <property type="term" value="P:carbohydrate transport"/>
    <property type="evidence" value="ECO:0007669"/>
    <property type="project" value="InterPro"/>
</dbReference>
<evidence type="ECO:0000256" key="1">
    <source>
        <dbReference type="ARBA" id="ARBA00008769"/>
    </source>
</evidence>
<dbReference type="InterPro" id="IPR052932">
    <property type="entry name" value="OprB_Porin"/>
</dbReference>
<protein>
    <submittedName>
        <fullName evidence="4">Carbohydrate porin</fullName>
    </submittedName>
</protein>
<dbReference type="InterPro" id="IPR007049">
    <property type="entry name" value="Carb-sel_porin_OprB"/>
</dbReference>
<name>A0A5D3KHP5_9BRAD</name>
<dbReference type="EMBL" id="VSSS01000051">
    <property type="protein sequence ID" value="TYL90645.1"/>
    <property type="molecule type" value="Genomic_DNA"/>
</dbReference>
<evidence type="ECO:0000256" key="2">
    <source>
        <dbReference type="RuleBase" id="RU363072"/>
    </source>
</evidence>